<evidence type="ECO:0000259" key="8">
    <source>
        <dbReference type="Pfam" id="PF02225"/>
    </source>
</evidence>
<comment type="caution">
    <text evidence="10">The sequence shown here is derived from an EMBL/GenBank/DDBJ whole genome shotgun (WGS) entry which is preliminary data.</text>
</comment>
<evidence type="ECO:0000256" key="1">
    <source>
        <dbReference type="ARBA" id="ARBA00001947"/>
    </source>
</evidence>
<dbReference type="OrthoDB" id="10013407at2759"/>
<dbReference type="EMBL" id="JANKHO010000064">
    <property type="protein sequence ID" value="KAJ3516178.1"/>
    <property type="molecule type" value="Genomic_DNA"/>
</dbReference>
<dbReference type="Pfam" id="PF04389">
    <property type="entry name" value="Peptidase_M28"/>
    <property type="match status" value="1"/>
</dbReference>
<evidence type="ECO:0000259" key="9">
    <source>
        <dbReference type="Pfam" id="PF04389"/>
    </source>
</evidence>
<keyword evidence="5 7" id="KW-0378">Hydrolase</keyword>
<keyword evidence="3 7" id="KW-0645">Protease</keyword>
<proteinExistence type="inferred from homology"/>
<dbReference type="InterPro" id="IPR045175">
    <property type="entry name" value="M28_fam"/>
</dbReference>
<dbReference type="InterPro" id="IPR003137">
    <property type="entry name" value="PA_domain"/>
</dbReference>
<comment type="cofactor">
    <cofactor evidence="1">
        <name>Zn(2+)</name>
        <dbReference type="ChEBI" id="CHEBI:29105"/>
    </cofactor>
</comment>
<evidence type="ECO:0000256" key="4">
    <source>
        <dbReference type="ARBA" id="ARBA00022723"/>
    </source>
</evidence>
<dbReference type="SUPFAM" id="SSF53187">
    <property type="entry name" value="Zn-dependent exopeptidases"/>
    <property type="match status" value="1"/>
</dbReference>
<gene>
    <name evidence="10" type="ORF">NLJ89_g1280</name>
</gene>
<keyword evidence="11" id="KW-1185">Reference proteome</keyword>
<evidence type="ECO:0000313" key="11">
    <source>
        <dbReference type="Proteomes" id="UP001148786"/>
    </source>
</evidence>
<dbReference type="EC" id="3.4.-.-" evidence="7"/>
<dbReference type="GO" id="GO:0046872">
    <property type="term" value="F:metal ion binding"/>
    <property type="evidence" value="ECO:0007669"/>
    <property type="project" value="UniProtKB-KW"/>
</dbReference>
<dbReference type="InterPro" id="IPR007484">
    <property type="entry name" value="Peptidase_M28"/>
</dbReference>
<organism evidence="10 11">
    <name type="scientific">Agrocybe chaxingu</name>
    <dbReference type="NCBI Taxonomy" id="84603"/>
    <lineage>
        <taxon>Eukaryota</taxon>
        <taxon>Fungi</taxon>
        <taxon>Dikarya</taxon>
        <taxon>Basidiomycota</taxon>
        <taxon>Agaricomycotina</taxon>
        <taxon>Agaricomycetes</taxon>
        <taxon>Agaricomycetidae</taxon>
        <taxon>Agaricales</taxon>
        <taxon>Agaricineae</taxon>
        <taxon>Strophariaceae</taxon>
        <taxon>Agrocybe</taxon>
    </lineage>
</organism>
<dbReference type="Gene3D" id="3.50.30.30">
    <property type="match status" value="1"/>
</dbReference>
<dbReference type="GO" id="GO:0008235">
    <property type="term" value="F:metalloexopeptidase activity"/>
    <property type="evidence" value="ECO:0007669"/>
    <property type="project" value="InterPro"/>
</dbReference>
<dbReference type="PANTHER" id="PTHR12147">
    <property type="entry name" value="METALLOPEPTIDASE M28 FAMILY MEMBER"/>
    <property type="match status" value="1"/>
</dbReference>
<protein>
    <recommendedName>
        <fullName evidence="7">Peptide hydrolase</fullName>
        <ecNumber evidence="7">3.4.-.-</ecNumber>
    </recommendedName>
</protein>
<dbReference type="AlphaFoldDB" id="A0A9W8N0E2"/>
<comment type="similarity">
    <text evidence="2">Belongs to the peptidase M28 family. M28B subfamily.</text>
</comment>
<dbReference type="Pfam" id="PF02225">
    <property type="entry name" value="PA"/>
    <property type="match status" value="1"/>
</dbReference>
<keyword evidence="4 7" id="KW-0479">Metal-binding</keyword>
<keyword evidence="7" id="KW-0732">Signal</keyword>
<evidence type="ECO:0000313" key="10">
    <source>
        <dbReference type="EMBL" id="KAJ3516178.1"/>
    </source>
</evidence>
<evidence type="ECO:0000256" key="3">
    <source>
        <dbReference type="ARBA" id="ARBA00022670"/>
    </source>
</evidence>
<feature type="chain" id="PRO_5041018193" description="Peptide hydrolase" evidence="7">
    <location>
        <begin position="19"/>
        <end position="469"/>
    </location>
</feature>
<sequence>MKITSPIVFLSIASLSWAQDLVDSPNLQNAISSTRLLTHTRRLVEFSRLSNGNRVFGSAGHNATVDYIKNALDETGYYDTQLQTFSYLFSASGIASFSASGTPYASVYLTYVPSGDVSAPLVIVNNLGCQTGGYTAAVAGNIAVIKRGTCEFGHKVALAGAAGAVGAIIYNNEDGAVPGGTLGVISRPDVGPYIPVTALFGLDDSALIGELSAGQRIVGSIHVEAVIDERYTNNVIATTKLGDQNNVVVAGAHTDSVVAGPGIDEDGSGSMGLLEIALQLPKWRVTNAVRFAFWSAEEFGLIGSDYDLANLSEEERSKVALYLNFDMIASPQHGIFQHYTKAEVKSMLVPFGSGSDYRTFLDAGIPTGAIFSGSGGIMTDEQAGWWNGLAGVAYDKCYHEACDGVDNLNVDASVLNTKAAAHAVAKYARSLDGIPRPSTELPARSLKIPRQSHDEISHQDCRHEPLLAI</sequence>
<evidence type="ECO:0000256" key="5">
    <source>
        <dbReference type="ARBA" id="ARBA00022801"/>
    </source>
</evidence>
<dbReference type="GO" id="GO:0006508">
    <property type="term" value="P:proteolysis"/>
    <property type="evidence" value="ECO:0007669"/>
    <property type="project" value="UniProtKB-KW"/>
</dbReference>
<evidence type="ECO:0000256" key="2">
    <source>
        <dbReference type="ARBA" id="ARBA00005634"/>
    </source>
</evidence>
<dbReference type="PANTHER" id="PTHR12147:SF26">
    <property type="entry name" value="PEPTIDASE M28 DOMAIN-CONTAINING PROTEIN"/>
    <property type="match status" value="1"/>
</dbReference>
<name>A0A9W8N0E2_9AGAR</name>
<dbReference type="Proteomes" id="UP001148786">
    <property type="component" value="Unassembled WGS sequence"/>
</dbReference>
<evidence type="ECO:0000256" key="6">
    <source>
        <dbReference type="ARBA" id="ARBA00022833"/>
    </source>
</evidence>
<keyword evidence="6 7" id="KW-0862">Zinc</keyword>
<feature type="signal peptide" evidence="7">
    <location>
        <begin position="1"/>
        <end position="18"/>
    </location>
</feature>
<dbReference type="SUPFAM" id="SSF52025">
    <property type="entry name" value="PA domain"/>
    <property type="match status" value="1"/>
</dbReference>
<feature type="domain" description="PA" evidence="8">
    <location>
        <begin position="117"/>
        <end position="199"/>
    </location>
</feature>
<feature type="domain" description="Peptidase M28" evidence="9">
    <location>
        <begin position="234"/>
        <end position="422"/>
    </location>
</feature>
<evidence type="ECO:0000256" key="7">
    <source>
        <dbReference type="RuleBase" id="RU361240"/>
    </source>
</evidence>
<dbReference type="InterPro" id="IPR046450">
    <property type="entry name" value="PA_dom_sf"/>
</dbReference>
<dbReference type="Gene3D" id="3.40.630.10">
    <property type="entry name" value="Zn peptidases"/>
    <property type="match status" value="1"/>
</dbReference>
<accession>A0A9W8N0E2</accession>
<reference evidence="10" key="1">
    <citation type="submission" date="2022-07" db="EMBL/GenBank/DDBJ databases">
        <title>Genome Sequence of Agrocybe chaxingu.</title>
        <authorList>
            <person name="Buettner E."/>
        </authorList>
    </citation>
    <scope>NUCLEOTIDE SEQUENCE</scope>
    <source>
        <strain evidence="10">MP-N11</strain>
    </source>
</reference>